<feature type="transmembrane region" description="Helical" evidence="10">
    <location>
        <begin position="422"/>
        <end position="442"/>
    </location>
</feature>
<evidence type="ECO:0000313" key="14">
    <source>
        <dbReference type="Proteomes" id="UP001333710"/>
    </source>
</evidence>
<keyword evidence="14" id="KW-1185">Reference proteome</keyword>
<keyword evidence="6 10" id="KW-0812">Transmembrane</keyword>
<dbReference type="Gene3D" id="2.60.40.1190">
    <property type="match status" value="1"/>
</dbReference>
<dbReference type="SMART" id="SM00304">
    <property type="entry name" value="HAMP"/>
    <property type="match status" value="1"/>
</dbReference>
<dbReference type="Pfam" id="PF00512">
    <property type="entry name" value="HisKA"/>
    <property type="match status" value="1"/>
</dbReference>
<dbReference type="NCBIfam" id="TIGR03785">
    <property type="entry name" value="marine_sort_HK"/>
    <property type="match status" value="1"/>
</dbReference>
<feature type="domain" description="HAMP" evidence="12">
    <location>
        <begin position="442"/>
        <end position="497"/>
    </location>
</feature>
<dbReference type="SUPFAM" id="SSF49344">
    <property type="entry name" value="CBD9-like"/>
    <property type="match status" value="1"/>
</dbReference>
<dbReference type="InterPro" id="IPR036097">
    <property type="entry name" value="HisK_dim/P_sf"/>
</dbReference>
<keyword evidence="5" id="KW-0808">Transferase</keyword>
<dbReference type="CDD" id="cd06225">
    <property type="entry name" value="HAMP"/>
    <property type="match status" value="1"/>
</dbReference>
<dbReference type="SUPFAM" id="SSF47384">
    <property type="entry name" value="Homodimeric domain of signal transducing histidine kinase"/>
    <property type="match status" value="1"/>
</dbReference>
<sequence length="716" mass="81281">MWQFRIGIRLKLLLLSSFLFAIPWLGYKYMWELENYLLLGQEQTLMGTARAVATALHERPTLFDTQASYQQDVRPGTDLYAHKILDPIRLDGKLADWLDYRHLAINYDQSYLLAGTQSHSVSDLNFTHMVGIYDDYLYAFFEVVDDQTVMRNKNSLRVDRNDFLHIAMTDRDKRFHRYLISSYTSGWVNAWELTPIGDSFRPLGIESRIQGHWQITEQGYNIELRIPLAMLSDKIAFEINDVDDAYAPQVQARIGTANPAQPDSLGTVLVPSPEIERIVKGLQHSGARVWVLDKHKRVMARSGDIFSSVGLEARLAQPTPPQNIWEEFEQKYLFPLYYNILTRPPDDFVDELTDAYSLEGKDIDSALGGKADSLWRLTPDNKAVILSAAHPVYLDDKVLGAVIVEQTTNGIRSLKNKALEDLFNIILLVMILGTLALFLFASRISSRIRKLRNQTEKAIDGNGKILSNIPVSNTQDEIGDLSRTFHSVLDKLQQYHNYLEKMASRLSHELRTPVAIVKSSMENLSLESPTAQQQPYIDRAQEGLERLSKILTNMSEAARLEHALQATEPEEFDLVALLQSCAHGYQLAYPNRRFRCDIQLQELKLSGAPDLFVQMLDKITANAVDFSPMNGVIDISLSTENNKVLLRVANEGRLLPDDMQEQLFDSMISVRNEASNNAPHLGLGLFIARIVAEYHSARIRIQNLKDKSGVEVLLQF</sequence>
<dbReference type="InterPro" id="IPR003594">
    <property type="entry name" value="HATPase_dom"/>
</dbReference>
<evidence type="ECO:0000256" key="4">
    <source>
        <dbReference type="ARBA" id="ARBA00022553"/>
    </source>
</evidence>
<dbReference type="InterPro" id="IPR036890">
    <property type="entry name" value="HATPase_C_sf"/>
</dbReference>
<reference evidence="13" key="1">
    <citation type="submission" date="2023-01" db="EMBL/GenBank/DDBJ databases">
        <title>Complete genome sequence of Planctobacterium marinum strain Dej080120_11.</title>
        <authorList>
            <person name="Ueki S."/>
            <person name="Maruyama F."/>
        </authorList>
    </citation>
    <scope>NUCLEOTIDE SEQUENCE</scope>
    <source>
        <strain evidence="13">Dej080120_11</strain>
    </source>
</reference>
<keyword evidence="4" id="KW-0597">Phosphoprotein</keyword>
<dbReference type="PROSITE" id="PS50109">
    <property type="entry name" value="HIS_KIN"/>
    <property type="match status" value="1"/>
</dbReference>
<dbReference type="AlphaFoldDB" id="A0AA48HGE7"/>
<dbReference type="Gene3D" id="3.30.565.10">
    <property type="entry name" value="Histidine kinase-like ATPase, C-terminal domain"/>
    <property type="match status" value="1"/>
</dbReference>
<dbReference type="Pfam" id="PF02518">
    <property type="entry name" value="HATPase_c"/>
    <property type="match status" value="1"/>
</dbReference>
<dbReference type="InterPro" id="IPR003661">
    <property type="entry name" value="HisK_dim/P_dom"/>
</dbReference>
<dbReference type="SMART" id="SM00387">
    <property type="entry name" value="HATPase_c"/>
    <property type="match status" value="1"/>
</dbReference>
<evidence type="ECO:0000259" key="12">
    <source>
        <dbReference type="PROSITE" id="PS50885"/>
    </source>
</evidence>
<evidence type="ECO:0000256" key="8">
    <source>
        <dbReference type="ARBA" id="ARBA00022989"/>
    </source>
</evidence>
<dbReference type="GO" id="GO:0016020">
    <property type="term" value="C:membrane"/>
    <property type="evidence" value="ECO:0007669"/>
    <property type="project" value="UniProtKB-SubCell"/>
</dbReference>
<dbReference type="Proteomes" id="UP001333710">
    <property type="component" value="Chromosome"/>
</dbReference>
<dbReference type="SUPFAM" id="SSF55874">
    <property type="entry name" value="ATPase domain of HSP90 chaperone/DNA topoisomerase II/histidine kinase"/>
    <property type="match status" value="1"/>
</dbReference>
<keyword evidence="7 13" id="KW-0418">Kinase</keyword>
<dbReference type="CDD" id="cd00082">
    <property type="entry name" value="HisKA"/>
    <property type="match status" value="1"/>
</dbReference>
<dbReference type="InterPro" id="IPR050428">
    <property type="entry name" value="TCS_sensor_his_kinase"/>
</dbReference>
<dbReference type="GO" id="GO:0000155">
    <property type="term" value="F:phosphorelay sensor kinase activity"/>
    <property type="evidence" value="ECO:0007669"/>
    <property type="project" value="InterPro"/>
</dbReference>
<name>A0AA48HGE7_9ALTE</name>
<feature type="transmembrane region" description="Helical" evidence="10">
    <location>
        <begin position="12"/>
        <end position="31"/>
    </location>
</feature>
<organism evidence="13 14">
    <name type="scientific">Planctobacterium marinum</name>
    <dbReference type="NCBI Taxonomy" id="1631968"/>
    <lineage>
        <taxon>Bacteria</taxon>
        <taxon>Pseudomonadati</taxon>
        <taxon>Pseudomonadota</taxon>
        <taxon>Gammaproteobacteria</taxon>
        <taxon>Alteromonadales</taxon>
        <taxon>Alteromonadaceae</taxon>
        <taxon>Planctobacterium</taxon>
    </lineage>
</organism>
<dbReference type="Gene3D" id="6.10.340.10">
    <property type="match status" value="1"/>
</dbReference>
<dbReference type="KEGG" id="pmaw:MACH26_14520"/>
<comment type="subcellular location">
    <subcellularLocation>
        <location evidence="2">Membrane</location>
    </subcellularLocation>
</comment>
<dbReference type="PROSITE" id="PS50885">
    <property type="entry name" value="HAMP"/>
    <property type="match status" value="1"/>
</dbReference>
<evidence type="ECO:0000256" key="7">
    <source>
        <dbReference type="ARBA" id="ARBA00022777"/>
    </source>
</evidence>
<dbReference type="PANTHER" id="PTHR45436:SF5">
    <property type="entry name" value="SENSOR HISTIDINE KINASE TRCS"/>
    <property type="match status" value="1"/>
</dbReference>
<evidence type="ECO:0000259" key="11">
    <source>
        <dbReference type="PROSITE" id="PS50109"/>
    </source>
</evidence>
<keyword evidence="10" id="KW-0472">Membrane</keyword>
<accession>A0AA48HGE7</accession>
<dbReference type="InterPro" id="IPR022510">
    <property type="entry name" value="Sortase_His-kinase"/>
</dbReference>
<dbReference type="PANTHER" id="PTHR45436">
    <property type="entry name" value="SENSOR HISTIDINE KINASE YKOH"/>
    <property type="match status" value="1"/>
</dbReference>
<dbReference type="Gene3D" id="1.10.287.130">
    <property type="match status" value="1"/>
</dbReference>
<evidence type="ECO:0000256" key="9">
    <source>
        <dbReference type="ARBA" id="ARBA00023012"/>
    </source>
</evidence>
<dbReference type="InterPro" id="IPR005467">
    <property type="entry name" value="His_kinase_dom"/>
</dbReference>
<feature type="domain" description="Histidine kinase" evidence="11">
    <location>
        <begin position="505"/>
        <end position="716"/>
    </location>
</feature>
<dbReference type="InterPro" id="IPR003660">
    <property type="entry name" value="HAMP_dom"/>
</dbReference>
<protein>
    <recommendedName>
        <fullName evidence="3">histidine kinase</fullName>
        <ecNumber evidence="3">2.7.13.3</ecNumber>
    </recommendedName>
</protein>
<dbReference type="SMART" id="SM00388">
    <property type="entry name" value="HisKA"/>
    <property type="match status" value="1"/>
</dbReference>
<dbReference type="RefSeq" id="WP_338291941.1">
    <property type="nucleotide sequence ID" value="NZ_AP027272.1"/>
</dbReference>
<evidence type="ECO:0000256" key="2">
    <source>
        <dbReference type="ARBA" id="ARBA00004370"/>
    </source>
</evidence>
<evidence type="ECO:0000256" key="10">
    <source>
        <dbReference type="SAM" id="Phobius"/>
    </source>
</evidence>
<proteinExistence type="predicted"/>
<dbReference type="CDD" id="cd09622">
    <property type="entry name" value="CBM9_like_HisKa"/>
    <property type="match status" value="1"/>
</dbReference>
<comment type="catalytic activity">
    <reaction evidence="1">
        <text>ATP + protein L-histidine = ADP + protein N-phospho-L-histidine.</text>
        <dbReference type="EC" id="2.7.13.3"/>
    </reaction>
</comment>
<evidence type="ECO:0000256" key="3">
    <source>
        <dbReference type="ARBA" id="ARBA00012438"/>
    </source>
</evidence>
<keyword evidence="9" id="KW-0902">Two-component regulatory system</keyword>
<gene>
    <name evidence="13" type="ORF">MACH26_14520</name>
</gene>
<evidence type="ECO:0000256" key="1">
    <source>
        <dbReference type="ARBA" id="ARBA00000085"/>
    </source>
</evidence>
<evidence type="ECO:0000313" key="13">
    <source>
        <dbReference type="EMBL" id="BDX05931.1"/>
    </source>
</evidence>
<keyword evidence="8 10" id="KW-1133">Transmembrane helix</keyword>
<evidence type="ECO:0000256" key="6">
    <source>
        <dbReference type="ARBA" id="ARBA00022692"/>
    </source>
</evidence>
<dbReference type="Pfam" id="PF00672">
    <property type="entry name" value="HAMP"/>
    <property type="match status" value="1"/>
</dbReference>
<evidence type="ECO:0000256" key="5">
    <source>
        <dbReference type="ARBA" id="ARBA00022679"/>
    </source>
</evidence>
<dbReference type="EMBL" id="AP027272">
    <property type="protein sequence ID" value="BDX05931.1"/>
    <property type="molecule type" value="Genomic_DNA"/>
</dbReference>
<dbReference type="EC" id="2.7.13.3" evidence="3"/>